<evidence type="ECO:0000313" key="2">
    <source>
        <dbReference type="EMBL" id="MCS0656628.1"/>
    </source>
</evidence>
<dbReference type="EMBL" id="JANUGU010000001">
    <property type="protein sequence ID" value="MCS0656628.1"/>
    <property type="molecule type" value="Genomic_DNA"/>
</dbReference>
<evidence type="ECO:0000259" key="1">
    <source>
        <dbReference type="Pfam" id="PF13744"/>
    </source>
</evidence>
<dbReference type="RefSeq" id="WP_258809810.1">
    <property type="nucleotide sequence ID" value="NZ_JANUGU010000001.1"/>
</dbReference>
<accession>A0ABT2CRP1</accession>
<dbReference type="SUPFAM" id="SSF47413">
    <property type="entry name" value="lambda repressor-like DNA-binding domains"/>
    <property type="match status" value="1"/>
</dbReference>
<dbReference type="Pfam" id="PF13744">
    <property type="entry name" value="HTH_37"/>
    <property type="match status" value="1"/>
</dbReference>
<organism evidence="2 3">
    <name type="scientific">Massilia terrae</name>
    <dbReference type="NCBI Taxonomy" id="1811224"/>
    <lineage>
        <taxon>Bacteria</taxon>
        <taxon>Pseudomonadati</taxon>
        <taxon>Pseudomonadota</taxon>
        <taxon>Betaproteobacteria</taxon>
        <taxon>Burkholderiales</taxon>
        <taxon>Oxalobacteraceae</taxon>
        <taxon>Telluria group</taxon>
        <taxon>Massilia</taxon>
    </lineage>
</organism>
<name>A0ABT2CRP1_9BURK</name>
<dbReference type="InterPro" id="IPR010982">
    <property type="entry name" value="Lambda_DNA-bd_dom_sf"/>
</dbReference>
<reference evidence="2 3" key="1">
    <citation type="submission" date="2022-08" db="EMBL/GenBank/DDBJ databases">
        <title>Reclassification of Massilia species as members of the genera Telluria, Duganella, Pseudoduganella, Mokoshia gen. nov. and Zemynaea gen. nov. using orthogonal and non-orthogonal genome-based approaches.</title>
        <authorList>
            <person name="Bowman J.P."/>
        </authorList>
    </citation>
    <scope>NUCLEOTIDE SEQUENCE [LARGE SCALE GENOMIC DNA]</scope>
    <source>
        <strain evidence="2 3">JCM 31606</strain>
    </source>
</reference>
<sequence>MIADTPEETAIRDALTQALEAWLHASGKTQTEAAAVLGTTQARVSEIKHGKTHQFSLDLLVRLAARAGLQPAITITPHQ</sequence>
<evidence type="ECO:0000313" key="3">
    <source>
        <dbReference type="Proteomes" id="UP001204621"/>
    </source>
</evidence>
<dbReference type="Gene3D" id="1.10.260.40">
    <property type="entry name" value="lambda repressor-like DNA-binding domains"/>
    <property type="match status" value="1"/>
</dbReference>
<proteinExistence type="predicted"/>
<dbReference type="Proteomes" id="UP001204621">
    <property type="component" value="Unassembled WGS sequence"/>
</dbReference>
<keyword evidence="3" id="KW-1185">Reference proteome</keyword>
<comment type="caution">
    <text evidence="2">The sequence shown here is derived from an EMBL/GenBank/DDBJ whole genome shotgun (WGS) entry which is preliminary data.</text>
</comment>
<protein>
    <submittedName>
        <fullName evidence="2">XRE family transcriptional regulator</fullName>
    </submittedName>
</protein>
<dbReference type="CDD" id="cd00093">
    <property type="entry name" value="HTH_XRE"/>
    <property type="match status" value="1"/>
</dbReference>
<dbReference type="InterPro" id="IPR001387">
    <property type="entry name" value="Cro/C1-type_HTH"/>
</dbReference>
<feature type="domain" description="HigA2-like helix-turn-helix" evidence="1">
    <location>
        <begin position="5"/>
        <end position="75"/>
    </location>
</feature>
<dbReference type="InterPro" id="IPR039554">
    <property type="entry name" value="HigA2-like_HTH"/>
</dbReference>
<gene>
    <name evidence="2" type="ORF">NX778_00920</name>
</gene>